<dbReference type="PANTHER" id="PTHR28682:SF2">
    <property type="entry name" value="PROTEIN INSYN2B"/>
    <property type="match status" value="1"/>
</dbReference>
<sequence>MGRKENNYLEPLRCNSGPVQNSKARSLTVKQESQDSVDFAGQVQQRKSKVQQVHFKEECTSNMRERTEGKPTLKGKEQGSRSRGLANCSLVITKPQGVLKSIAIQTSPSLRKHLPKFKGKLKTTARLTKGSLSMDSAKAAGVTLAKNGVAVETTDAGTQSERTESGQAQEKGTERAQSVSLQSSVYSSVKRKSVPQATDPHLQDTQQEAAVLCHCPATPTAAESSGLPGDLSDSDQPHSKVSASPTENTHAHANCYAVHKFEQAPRWQSAAAEPTDRCRCRKEVWLECSELAADCDGYPDRVGEEVSQSPKCSLSEGKAGLSGTESSSKSIRNHTASCNMEIKSQTSKRIKEINQIHLTQRDLCDLQGRMQIIEDTLQSNEHKIKVLLNVIQDMEKTKALNEGRNFYRTGQDLSNCSMCQNTACIIYSVEYDFRQQEGRFHQVLRALESEDESSHQPHLPRGNTDTQTSQKQELKNKARKPKKACFWCL</sequence>
<organism evidence="2 3">
    <name type="scientific">Chiloscyllium punctatum</name>
    <name type="common">Brownbanded bambooshark</name>
    <name type="synonym">Hemiscyllium punctatum</name>
    <dbReference type="NCBI Taxonomy" id="137246"/>
    <lineage>
        <taxon>Eukaryota</taxon>
        <taxon>Metazoa</taxon>
        <taxon>Chordata</taxon>
        <taxon>Craniata</taxon>
        <taxon>Vertebrata</taxon>
        <taxon>Chondrichthyes</taxon>
        <taxon>Elasmobranchii</taxon>
        <taxon>Galeomorphii</taxon>
        <taxon>Galeoidea</taxon>
        <taxon>Orectolobiformes</taxon>
        <taxon>Hemiscylliidae</taxon>
        <taxon>Chiloscyllium</taxon>
    </lineage>
</organism>
<feature type="region of interest" description="Disordered" evidence="1">
    <location>
        <begin position="221"/>
        <end position="246"/>
    </location>
</feature>
<dbReference type="Proteomes" id="UP000287033">
    <property type="component" value="Unassembled WGS sequence"/>
</dbReference>
<dbReference type="OrthoDB" id="8679980at2759"/>
<accession>A0A401RHW7</accession>
<dbReference type="Pfam" id="PF15265">
    <property type="entry name" value="FAM196"/>
    <property type="match status" value="1"/>
</dbReference>
<keyword evidence="3" id="KW-1185">Reference proteome</keyword>
<feature type="region of interest" description="Disordered" evidence="1">
    <location>
        <begin position="152"/>
        <end position="205"/>
    </location>
</feature>
<feature type="compositionally biased region" description="Polar residues" evidence="1">
    <location>
        <begin position="17"/>
        <end position="36"/>
    </location>
</feature>
<feature type="compositionally biased region" description="Low complexity" evidence="1">
    <location>
        <begin position="177"/>
        <end position="188"/>
    </location>
</feature>
<dbReference type="InterPro" id="IPR029337">
    <property type="entry name" value="INSYN2"/>
</dbReference>
<protein>
    <recommendedName>
        <fullName evidence="4">Inhibitory synaptic factor 2A</fullName>
    </recommendedName>
</protein>
<feature type="region of interest" description="Disordered" evidence="1">
    <location>
        <begin position="306"/>
        <end position="332"/>
    </location>
</feature>
<feature type="region of interest" description="Disordered" evidence="1">
    <location>
        <begin position="1"/>
        <end position="36"/>
    </location>
</feature>
<dbReference type="PANTHER" id="PTHR28682">
    <property type="entry name" value="INHIBITORY SYNAPTIC FACTOR 2A-RELATED"/>
    <property type="match status" value="1"/>
</dbReference>
<dbReference type="STRING" id="137246.A0A401RHW7"/>
<dbReference type="AlphaFoldDB" id="A0A401RHW7"/>
<evidence type="ECO:0000313" key="2">
    <source>
        <dbReference type="EMBL" id="GCC17724.1"/>
    </source>
</evidence>
<proteinExistence type="predicted"/>
<gene>
    <name evidence="2" type="ORF">chiPu_0017659</name>
</gene>
<dbReference type="OMA" id="TQVPEYI"/>
<evidence type="ECO:0000313" key="3">
    <source>
        <dbReference type="Proteomes" id="UP000287033"/>
    </source>
</evidence>
<dbReference type="EMBL" id="BEZZ01001339">
    <property type="protein sequence ID" value="GCC17724.1"/>
    <property type="molecule type" value="Genomic_DNA"/>
</dbReference>
<reference evidence="2 3" key="1">
    <citation type="journal article" date="2018" name="Nat. Ecol. Evol.">
        <title>Shark genomes provide insights into elasmobranch evolution and the origin of vertebrates.</title>
        <authorList>
            <person name="Hara Y"/>
            <person name="Yamaguchi K"/>
            <person name="Onimaru K"/>
            <person name="Kadota M"/>
            <person name="Koyanagi M"/>
            <person name="Keeley SD"/>
            <person name="Tatsumi K"/>
            <person name="Tanaka K"/>
            <person name="Motone F"/>
            <person name="Kageyama Y"/>
            <person name="Nozu R"/>
            <person name="Adachi N"/>
            <person name="Nishimura O"/>
            <person name="Nakagawa R"/>
            <person name="Tanegashima C"/>
            <person name="Kiyatake I"/>
            <person name="Matsumoto R"/>
            <person name="Murakumo K"/>
            <person name="Nishida K"/>
            <person name="Terakita A"/>
            <person name="Kuratani S"/>
            <person name="Sato K"/>
            <person name="Hyodo S Kuraku.S."/>
        </authorList>
    </citation>
    <scope>NUCLEOTIDE SEQUENCE [LARGE SCALE GENOMIC DNA]</scope>
</reference>
<feature type="compositionally biased region" description="Basic and acidic residues" evidence="1">
    <location>
        <begin position="62"/>
        <end position="80"/>
    </location>
</feature>
<feature type="compositionally biased region" description="Polar residues" evidence="1">
    <location>
        <begin position="155"/>
        <end position="170"/>
    </location>
</feature>
<name>A0A401RHW7_CHIPU</name>
<evidence type="ECO:0008006" key="4">
    <source>
        <dbReference type="Google" id="ProtNLM"/>
    </source>
</evidence>
<comment type="caution">
    <text evidence="2">The sequence shown here is derived from an EMBL/GenBank/DDBJ whole genome shotgun (WGS) entry which is preliminary data.</text>
</comment>
<feature type="region of interest" description="Disordered" evidence="1">
    <location>
        <begin position="62"/>
        <end position="81"/>
    </location>
</feature>
<evidence type="ECO:0000256" key="1">
    <source>
        <dbReference type="SAM" id="MobiDB-lite"/>
    </source>
</evidence>
<feature type="compositionally biased region" description="Polar residues" evidence="1">
    <location>
        <begin position="323"/>
        <end position="332"/>
    </location>
</feature>
<feature type="region of interest" description="Disordered" evidence="1">
    <location>
        <begin position="448"/>
        <end position="480"/>
    </location>
</feature>